<evidence type="ECO:0000256" key="2">
    <source>
        <dbReference type="ARBA" id="ARBA00004141"/>
    </source>
</evidence>
<feature type="transmembrane region" description="Helical" evidence="8">
    <location>
        <begin position="113"/>
        <end position="130"/>
    </location>
</feature>
<dbReference type="InterPro" id="IPR000537">
    <property type="entry name" value="UbiA_prenyltransferase"/>
</dbReference>
<dbReference type="InterPro" id="IPR044878">
    <property type="entry name" value="UbiA_sf"/>
</dbReference>
<dbReference type="PANTHER" id="PTHR11048">
    <property type="entry name" value="PRENYLTRANSFERASES"/>
    <property type="match status" value="1"/>
</dbReference>
<evidence type="ECO:0000313" key="9">
    <source>
        <dbReference type="EMBL" id="MFB5265972.1"/>
    </source>
</evidence>
<protein>
    <submittedName>
        <fullName evidence="9">UbiA-like polyprenyltransferase</fullName>
    </submittedName>
</protein>
<dbReference type="Gene3D" id="1.10.357.140">
    <property type="entry name" value="UbiA prenyltransferase"/>
    <property type="match status" value="1"/>
</dbReference>
<feature type="transmembrane region" description="Helical" evidence="8">
    <location>
        <begin position="137"/>
        <end position="157"/>
    </location>
</feature>
<keyword evidence="6 8" id="KW-1133">Transmembrane helix</keyword>
<feature type="transmembrane region" description="Helical" evidence="8">
    <location>
        <begin position="86"/>
        <end position="107"/>
    </location>
</feature>
<evidence type="ECO:0000256" key="1">
    <source>
        <dbReference type="ARBA" id="ARBA00001946"/>
    </source>
</evidence>
<feature type="transmembrane region" description="Helical" evidence="8">
    <location>
        <begin position="266"/>
        <end position="287"/>
    </location>
</feature>
<organism evidence="9 10">
    <name type="scientific">Paenibacillus enshidis</name>
    <dbReference type="NCBI Taxonomy" id="1458439"/>
    <lineage>
        <taxon>Bacteria</taxon>
        <taxon>Bacillati</taxon>
        <taxon>Bacillota</taxon>
        <taxon>Bacilli</taxon>
        <taxon>Bacillales</taxon>
        <taxon>Paenibacillaceae</taxon>
        <taxon>Paenibacillus</taxon>
    </lineage>
</organism>
<comment type="caution">
    <text evidence="9">The sequence shown here is derived from an EMBL/GenBank/DDBJ whole genome shotgun (WGS) entry which is preliminary data.</text>
</comment>
<evidence type="ECO:0000256" key="5">
    <source>
        <dbReference type="ARBA" id="ARBA00022692"/>
    </source>
</evidence>
<dbReference type="Proteomes" id="UP001580346">
    <property type="component" value="Unassembled WGS sequence"/>
</dbReference>
<reference evidence="9 10" key="1">
    <citation type="submission" date="2024-09" db="EMBL/GenBank/DDBJ databases">
        <title>Paenibacillus zeirhizospherea sp. nov., isolated from surface of the maize (Zea mays) roots in a horticulture field, Hungary.</title>
        <authorList>
            <person name="Marton D."/>
            <person name="Farkas M."/>
            <person name="Bedics A."/>
            <person name="Toth E."/>
            <person name="Tancsics A."/>
            <person name="Boka K."/>
            <person name="Maroti G."/>
            <person name="Kriszt B."/>
            <person name="Cserhati M."/>
        </authorList>
    </citation>
    <scope>NUCLEOTIDE SEQUENCE [LARGE SCALE GENOMIC DNA]</scope>
    <source>
        <strain evidence="9 10">KCTC 33519</strain>
    </source>
</reference>
<sequence length="291" mass="32639">MFRKIAIFSEMIKIEHTLFALPFAFMGAMLGSFMVNGALPTWAEIGWILLAMFGARSAAFGFNRMIDRVIDGKNPRTASRAIPAGLLKSSEVIIFVIVCLALLFWAASHLSPLAFRLFPVALFMLVFYSYTKRFTWLCHIVLGLTIGLAPLGGWVAVTGRFDAAALVLYITIVFWTAGFDIIYACQDVDFDQKEGVYSIPARFGVAGALKIARAFHIITAIGFILLFFAADLSWWYLAGMIISYIILFYEHYIVTPNDLSRLQTAFFNMNSILSIVVFAFTLIDLVVRHYE</sequence>
<feature type="transmembrane region" description="Helical" evidence="8">
    <location>
        <begin position="45"/>
        <end position="66"/>
    </location>
</feature>
<evidence type="ECO:0000256" key="8">
    <source>
        <dbReference type="SAM" id="Phobius"/>
    </source>
</evidence>
<evidence type="ECO:0000313" key="10">
    <source>
        <dbReference type="Proteomes" id="UP001580346"/>
    </source>
</evidence>
<dbReference type="PANTHER" id="PTHR11048:SF28">
    <property type="entry name" value="4-HYDROXYBENZOATE POLYPRENYLTRANSFERASE, MITOCHONDRIAL"/>
    <property type="match status" value="1"/>
</dbReference>
<comment type="subcellular location">
    <subcellularLocation>
        <location evidence="2">Membrane</location>
        <topology evidence="2">Multi-pass membrane protein</topology>
    </subcellularLocation>
</comment>
<dbReference type="InterPro" id="IPR006371">
    <property type="entry name" value="Polyprenyltransferase_UbiA-li"/>
</dbReference>
<dbReference type="Pfam" id="PF01040">
    <property type="entry name" value="UbiA"/>
    <property type="match status" value="1"/>
</dbReference>
<gene>
    <name evidence="9" type="ORF">ACE41H_04110</name>
</gene>
<feature type="transmembrane region" description="Helical" evidence="8">
    <location>
        <begin position="163"/>
        <end position="183"/>
    </location>
</feature>
<feature type="transmembrane region" description="Helical" evidence="8">
    <location>
        <begin position="203"/>
        <end position="228"/>
    </location>
</feature>
<keyword evidence="10" id="KW-1185">Reference proteome</keyword>
<dbReference type="CDD" id="cd13959">
    <property type="entry name" value="PT_UbiA_COQ2"/>
    <property type="match status" value="1"/>
</dbReference>
<dbReference type="InterPro" id="IPR039653">
    <property type="entry name" value="Prenyltransferase"/>
</dbReference>
<evidence type="ECO:0000256" key="6">
    <source>
        <dbReference type="ARBA" id="ARBA00022989"/>
    </source>
</evidence>
<evidence type="ECO:0000256" key="3">
    <source>
        <dbReference type="ARBA" id="ARBA00005985"/>
    </source>
</evidence>
<accession>A0ABV5AP54</accession>
<feature type="transmembrane region" description="Helical" evidence="8">
    <location>
        <begin position="20"/>
        <end position="39"/>
    </location>
</feature>
<evidence type="ECO:0000256" key="7">
    <source>
        <dbReference type="ARBA" id="ARBA00023136"/>
    </source>
</evidence>
<keyword evidence="7 8" id="KW-0472">Membrane</keyword>
<proteinExistence type="inferred from homology"/>
<feature type="transmembrane region" description="Helical" evidence="8">
    <location>
        <begin position="234"/>
        <end position="254"/>
    </location>
</feature>
<dbReference type="EMBL" id="JBHHMI010000002">
    <property type="protein sequence ID" value="MFB5265972.1"/>
    <property type="molecule type" value="Genomic_DNA"/>
</dbReference>
<comment type="cofactor">
    <cofactor evidence="1">
        <name>Mg(2+)</name>
        <dbReference type="ChEBI" id="CHEBI:18420"/>
    </cofactor>
</comment>
<dbReference type="NCBIfam" id="TIGR01475">
    <property type="entry name" value="ubiA_other"/>
    <property type="match status" value="1"/>
</dbReference>
<name>A0ABV5AP54_9BACL</name>
<keyword evidence="5 8" id="KW-0812">Transmembrane</keyword>
<evidence type="ECO:0000256" key="4">
    <source>
        <dbReference type="ARBA" id="ARBA00022679"/>
    </source>
</evidence>
<keyword evidence="4" id="KW-0808">Transferase</keyword>
<dbReference type="RefSeq" id="WP_375353523.1">
    <property type="nucleotide sequence ID" value="NZ_JBHHMI010000002.1"/>
</dbReference>
<dbReference type="Gene3D" id="1.20.120.1780">
    <property type="entry name" value="UbiA prenyltransferase"/>
    <property type="match status" value="1"/>
</dbReference>
<comment type="similarity">
    <text evidence="3">Belongs to the UbiA prenyltransferase family.</text>
</comment>